<sequence>MSWFSRWRRERILRHHLIPAGAFNQTVDALPILEGLADDELQRLREQASLLLHDKTFSAAGGAVVDARMQLAIAVQASLLTLNLDEASYRGWSEIILYPDEFLRPREEMDEAGVVHHTRDILAGESWHGGPLVLSLADVAASGQRDGFNVVLHEFAHKLDMLNGDANGFPPLHRGMSAKAWAQDFGAAYEAFCARVDAGEDTDLDPYASNAPAEFFAVLTEAFFETPALLHAEYPAVYGQLQQFYRQHPLARAGGRA</sequence>
<name>A0ABZ1CLA6_9PROT</name>
<gene>
    <name evidence="1" type="ORF">VA613_04020</name>
</gene>
<dbReference type="EMBL" id="CP141769">
    <property type="protein sequence ID" value="WRS40041.1"/>
    <property type="molecule type" value="Genomic_DNA"/>
</dbReference>
<proteinExistence type="predicted"/>
<accession>A0ABZ1CLA6</accession>
<evidence type="ECO:0000313" key="2">
    <source>
        <dbReference type="Proteomes" id="UP001334732"/>
    </source>
</evidence>
<protein>
    <submittedName>
        <fullName evidence="1">M90 family metallopeptidase</fullName>
    </submittedName>
</protein>
<evidence type="ECO:0000313" key="1">
    <source>
        <dbReference type="EMBL" id="WRS40041.1"/>
    </source>
</evidence>
<dbReference type="PANTHER" id="PTHR30164">
    <property type="entry name" value="MTFA PEPTIDASE"/>
    <property type="match status" value="1"/>
</dbReference>
<dbReference type="SUPFAM" id="SSF55486">
    <property type="entry name" value="Metalloproteases ('zincins'), catalytic domain"/>
    <property type="match status" value="1"/>
</dbReference>
<dbReference type="RefSeq" id="WP_324780572.1">
    <property type="nucleotide sequence ID" value="NZ_CP141769.1"/>
</dbReference>
<dbReference type="InterPro" id="IPR024079">
    <property type="entry name" value="MetalloPept_cat_dom_sf"/>
</dbReference>
<dbReference type="InterPro" id="IPR010384">
    <property type="entry name" value="MtfA_fam"/>
</dbReference>
<dbReference type="Pfam" id="PF06167">
    <property type="entry name" value="Peptidase_M90"/>
    <property type="match status" value="1"/>
</dbReference>
<keyword evidence="2" id="KW-1185">Reference proteome</keyword>
<dbReference type="InterPro" id="IPR042252">
    <property type="entry name" value="MtfA_N"/>
</dbReference>
<dbReference type="Gene3D" id="1.10.472.150">
    <property type="entry name" value="Glucose-regulated metallo-peptidase M90, N-terminal domain"/>
    <property type="match status" value="1"/>
</dbReference>
<dbReference type="PANTHER" id="PTHR30164:SF2">
    <property type="entry name" value="PROTEIN MTFA"/>
    <property type="match status" value="1"/>
</dbReference>
<dbReference type="CDD" id="cd20169">
    <property type="entry name" value="Peptidase_M90_mtfA"/>
    <property type="match status" value="1"/>
</dbReference>
<organism evidence="1 2">
    <name type="scientific">Thiobacillus sedimenti</name>
    <dbReference type="NCBI Taxonomy" id="3110231"/>
    <lineage>
        <taxon>Bacteria</taxon>
        <taxon>Pseudomonadati</taxon>
        <taxon>Pseudomonadota</taxon>
        <taxon>Betaproteobacteria</taxon>
        <taxon>Nitrosomonadales</taxon>
        <taxon>Thiobacillaceae</taxon>
        <taxon>Thiobacillus</taxon>
    </lineage>
</organism>
<dbReference type="Proteomes" id="UP001334732">
    <property type="component" value="Chromosome"/>
</dbReference>
<dbReference type="Gene3D" id="3.40.390.10">
    <property type="entry name" value="Collagenase (Catalytic Domain)"/>
    <property type="match status" value="1"/>
</dbReference>
<reference evidence="1 2" key="1">
    <citation type="submission" date="2023-12" db="EMBL/GenBank/DDBJ databases">
        <title>Thiobacillus sedimentum sp. nov., a chemolithoautotrophic sulfur-oxidizing bacterium isolated from freshwater sediment.</title>
        <authorList>
            <person name="Luo J."/>
            <person name="Dai C."/>
        </authorList>
    </citation>
    <scope>NUCLEOTIDE SEQUENCE [LARGE SCALE GENOMIC DNA]</scope>
    <source>
        <strain evidence="1 2">SCUT-2</strain>
    </source>
</reference>